<evidence type="ECO:0000313" key="4">
    <source>
        <dbReference type="Proteomes" id="UP000551823"/>
    </source>
</evidence>
<dbReference type="SUPFAM" id="SSF48726">
    <property type="entry name" value="Immunoglobulin"/>
    <property type="match status" value="1"/>
</dbReference>
<proteinExistence type="predicted"/>
<dbReference type="Proteomes" id="UP000551823">
    <property type="component" value="Unassembled WGS sequence"/>
</dbReference>
<dbReference type="GO" id="GO:0005886">
    <property type="term" value="C:plasma membrane"/>
    <property type="evidence" value="ECO:0007669"/>
    <property type="project" value="TreeGrafter"/>
</dbReference>
<accession>A0A7L4CQQ4</accession>
<feature type="non-terminal residue" evidence="3">
    <location>
        <position position="1"/>
    </location>
</feature>
<keyword evidence="1" id="KW-0597">Phosphoprotein</keyword>
<name>A0A7L4CQQ4_9AVES</name>
<feature type="non-terminal residue" evidence="3">
    <location>
        <position position="123"/>
    </location>
</feature>
<dbReference type="InterPro" id="IPR047012">
    <property type="entry name" value="ICAM_VCAM"/>
</dbReference>
<dbReference type="AlphaFoldDB" id="A0A7L4CQQ4"/>
<dbReference type="PANTHER" id="PTHR13771:SF9">
    <property type="entry name" value="INTERCELLULAR ADHESION MOLECULE 5"/>
    <property type="match status" value="1"/>
</dbReference>
<feature type="domain" description="Ig-like" evidence="2">
    <location>
        <begin position="30"/>
        <end position="104"/>
    </location>
</feature>
<dbReference type="InterPro" id="IPR013783">
    <property type="entry name" value="Ig-like_fold"/>
</dbReference>
<sequence>PPPPPPPPPPSSPVANWELISILVLSTAGPRMDDGSCPPQQNWTEGQDETLRCSARGNPPPHLECTKDGEIFPPGVPRPVTRAHTGTYRCLATNSLGTDVRNVTVWVHCEWGWGVLGGPGGSS</sequence>
<dbReference type="EMBL" id="VZZU01010861">
    <property type="protein sequence ID" value="NXW52519.1"/>
    <property type="molecule type" value="Genomic_DNA"/>
</dbReference>
<dbReference type="FunFam" id="2.60.40.10:FF:002232">
    <property type="entry name" value="Intercellular adhesion molecule 3"/>
    <property type="match status" value="1"/>
</dbReference>
<dbReference type="InterPro" id="IPR036179">
    <property type="entry name" value="Ig-like_dom_sf"/>
</dbReference>
<gene>
    <name evidence="3" type="primary">Icam5_0</name>
    <name evidence="3" type="ORF">NYCLEU_R15146</name>
</gene>
<keyword evidence="4" id="KW-1185">Reference proteome</keyword>
<evidence type="ECO:0000259" key="2">
    <source>
        <dbReference type="PROSITE" id="PS50835"/>
    </source>
</evidence>
<evidence type="ECO:0000313" key="3">
    <source>
        <dbReference type="EMBL" id="NXW52519.1"/>
    </source>
</evidence>
<comment type="caution">
    <text evidence="3">The sequence shown here is derived from an EMBL/GenBank/DDBJ whole genome shotgun (WGS) entry which is preliminary data.</text>
</comment>
<evidence type="ECO:0000256" key="1">
    <source>
        <dbReference type="ARBA" id="ARBA00022553"/>
    </source>
</evidence>
<dbReference type="Pfam" id="PF13895">
    <property type="entry name" value="Ig_2"/>
    <property type="match status" value="1"/>
</dbReference>
<protein>
    <submittedName>
        <fullName evidence="3">ICAM5 protein</fullName>
    </submittedName>
</protein>
<dbReference type="Gene3D" id="2.60.40.10">
    <property type="entry name" value="Immunoglobulins"/>
    <property type="match status" value="1"/>
</dbReference>
<dbReference type="InterPro" id="IPR007110">
    <property type="entry name" value="Ig-like_dom"/>
</dbReference>
<dbReference type="GO" id="GO:0007155">
    <property type="term" value="P:cell adhesion"/>
    <property type="evidence" value="ECO:0007669"/>
    <property type="project" value="InterPro"/>
</dbReference>
<dbReference type="PANTHER" id="PTHR13771">
    <property type="entry name" value="INTERCELLULAR ADHESION MOLECULE"/>
    <property type="match status" value="1"/>
</dbReference>
<reference evidence="3 4" key="1">
    <citation type="submission" date="2019-09" db="EMBL/GenBank/DDBJ databases">
        <title>Bird 10,000 Genomes (B10K) Project - Family phase.</title>
        <authorList>
            <person name="Zhang G."/>
        </authorList>
    </citation>
    <scope>NUCLEOTIDE SEQUENCE [LARGE SCALE GENOMIC DNA]</scope>
    <source>
        <strain evidence="3">B10K-DU-005-01</strain>
    </source>
</reference>
<dbReference type="PROSITE" id="PS50835">
    <property type="entry name" value="IG_LIKE"/>
    <property type="match status" value="1"/>
</dbReference>
<organism evidence="3 4">
    <name type="scientific">Nyctiprogne leucopyga</name>
    <dbReference type="NCBI Taxonomy" id="382315"/>
    <lineage>
        <taxon>Eukaryota</taxon>
        <taxon>Metazoa</taxon>
        <taxon>Chordata</taxon>
        <taxon>Craniata</taxon>
        <taxon>Vertebrata</taxon>
        <taxon>Euteleostomi</taxon>
        <taxon>Archelosauria</taxon>
        <taxon>Archosauria</taxon>
        <taxon>Dinosauria</taxon>
        <taxon>Saurischia</taxon>
        <taxon>Theropoda</taxon>
        <taxon>Coelurosauria</taxon>
        <taxon>Aves</taxon>
        <taxon>Neognathae</taxon>
        <taxon>Neoaves</taxon>
        <taxon>Strisores</taxon>
        <taxon>Caprimulgiformes</taxon>
        <taxon>Caprimulgidae</taxon>
        <taxon>Chordeilinae</taxon>
        <taxon>Nyctiprogne</taxon>
    </lineage>
</organism>
<dbReference type="GO" id="GO:0005178">
    <property type="term" value="F:integrin binding"/>
    <property type="evidence" value="ECO:0007669"/>
    <property type="project" value="InterPro"/>
</dbReference>